<dbReference type="SUPFAM" id="SSF144064">
    <property type="entry name" value="Heme iron utilization protein-like"/>
    <property type="match status" value="1"/>
</dbReference>
<keyword evidence="3" id="KW-1185">Reference proteome</keyword>
<dbReference type="Proteomes" id="UP001185659">
    <property type="component" value="Unassembled WGS sequence"/>
</dbReference>
<feature type="domain" description="Haemin-degrading HemS/ChuX" evidence="1">
    <location>
        <begin position="212"/>
        <end position="343"/>
    </location>
</feature>
<dbReference type="RefSeq" id="WP_317561207.1">
    <property type="nucleotide sequence ID" value="NZ_JAWLIP010000004.1"/>
</dbReference>
<proteinExistence type="predicted"/>
<dbReference type="Gene3D" id="3.40.1570.10">
    <property type="entry name" value="HemS/ChuS/ChuX like domains"/>
    <property type="match status" value="2"/>
</dbReference>
<accession>A0ABU4AKA5</accession>
<evidence type="ECO:0000259" key="1">
    <source>
        <dbReference type="Pfam" id="PF05171"/>
    </source>
</evidence>
<dbReference type="InterPro" id="IPR007845">
    <property type="entry name" value="HemS/ChuX_dom"/>
</dbReference>
<dbReference type="CDD" id="cd16830">
    <property type="entry name" value="HemS-like_N"/>
    <property type="match status" value="1"/>
</dbReference>
<protein>
    <submittedName>
        <fullName evidence="2">ChuX/HutX family heme-like substrate-binding protein</fullName>
    </submittedName>
</protein>
<dbReference type="CDD" id="cd16831">
    <property type="entry name" value="HemS-like_C"/>
    <property type="match status" value="1"/>
</dbReference>
<gene>
    <name evidence="2" type="ORF">R2G56_10205</name>
</gene>
<comment type="caution">
    <text evidence="2">The sequence shown here is derived from an EMBL/GenBank/DDBJ whole genome shotgun (WGS) entry which is preliminary data.</text>
</comment>
<name>A0ABU4AKA5_9HYPH</name>
<organism evidence="2 3">
    <name type="scientific">Nitratireductor aquimarinus</name>
    <dbReference type="NCBI Taxonomy" id="889300"/>
    <lineage>
        <taxon>Bacteria</taxon>
        <taxon>Pseudomonadati</taxon>
        <taxon>Pseudomonadota</taxon>
        <taxon>Alphaproteobacteria</taxon>
        <taxon>Hyphomicrobiales</taxon>
        <taxon>Phyllobacteriaceae</taxon>
        <taxon>Nitratireductor</taxon>
    </lineage>
</organism>
<evidence type="ECO:0000313" key="2">
    <source>
        <dbReference type="EMBL" id="MDV6226655.1"/>
    </source>
</evidence>
<dbReference type="Pfam" id="PF05171">
    <property type="entry name" value="HemS"/>
    <property type="match status" value="2"/>
</dbReference>
<evidence type="ECO:0000313" key="3">
    <source>
        <dbReference type="Proteomes" id="UP001185659"/>
    </source>
</evidence>
<dbReference type="EMBL" id="JAWLIP010000004">
    <property type="protein sequence ID" value="MDV6226655.1"/>
    <property type="molecule type" value="Genomic_DNA"/>
</dbReference>
<reference evidence="2 3" key="1">
    <citation type="submission" date="2023-10" db="EMBL/GenBank/DDBJ databases">
        <authorList>
            <person name="Venkata Ramana C."/>
            <person name="Sasikala C."/>
            <person name="Dhurka M."/>
        </authorList>
    </citation>
    <scope>NUCLEOTIDE SEQUENCE [LARGE SCALE GENOMIC DNA]</scope>
    <source>
        <strain evidence="2 3">KCTC 32151</strain>
    </source>
</reference>
<dbReference type="InterPro" id="IPR053733">
    <property type="entry name" value="Heme_Transport_Util_sf"/>
</dbReference>
<sequence>MTVQAVRAPEVIRRARNENPKMRERDLALKLGVSEAELVAAHIGEGATRIEPNVAALLPLLEALGEVMVLTRNESAVHEKVGVYEKCSSGAQHAIVLGRDIDLRIFPGRWAFGFAVEKRDGDTVRRSLQFFDATGDAVHKVHLRPKSNLYAYQNLIEELLHPEQDQQIEVQVEKIVDDVVSEELPAADLLRERWSAMTDVHQLFNILRKLKLTRHQAVHLIGEDYAWRLEEDALTTMLHEAVSGEVPIMCFVGSSGCIQIHTGPIQTVKPMGPWINILDPGFNLHLRTDHVKELWAVRKPTRDGHVTSMEAYGADGQLIAQFFGERLEGRAERDDWRAMVEGLPRLECRQVA</sequence>
<feature type="domain" description="Haemin-degrading HemS/ChuX" evidence="1">
    <location>
        <begin position="32"/>
        <end position="159"/>
    </location>
</feature>